<evidence type="ECO:0000256" key="1">
    <source>
        <dbReference type="ARBA" id="ARBA00005031"/>
    </source>
</evidence>
<dbReference type="SFLD" id="SFLDG00178">
    <property type="entry name" value="enolase"/>
    <property type="match status" value="1"/>
</dbReference>
<dbReference type="HAMAP" id="MF_00318">
    <property type="entry name" value="Enolase"/>
    <property type="match status" value="1"/>
</dbReference>
<feature type="binding site" evidence="11">
    <location>
        <position position="165"/>
    </location>
    <ligand>
        <name>substrate</name>
    </ligand>
</feature>
<evidence type="ECO:0000256" key="3">
    <source>
        <dbReference type="ARBA" id="ARBA00012058"/>
    </source>
</evidence>
<protein>
    <recommendedName>
        <fullName evidence="4 9">Enolase</fullName>
        <ecNumber evidence="3 9">4.2.1.11</ecNumber>
    </recommendedName>
    <alternativeName>
        <fullName evidence="9">2-phospho-D-glycerate hydro-lyase</fullName>
    </alternativeName>
    <alternativeName>
        <fullName evidence="9">2-phosphoglycerate dehydratase</fullName>
    </alternativeName>
</protein>
<comment type="similarity">
    <text evidence="2 9">Belongs to the enolase family.</text>
</comment>
<feature type="binding site" evidence="9">
    <location>
        <position position="368"/>
    </location>
    <ligand>
        <name>(2R)-2-phosphoglycerate</name>
        <dbReference type="ChEBI" id="CHEBI:58289"/>
    </ligand>
</feature>
<dbReference type="PROSITE" id="PS00164">
    <property type="entry name" value="ENOLASE"/>
    <property type="match status" value="1"/>
</dbReference>
<reference evidence="16" key="1">
    <citation type="submission" date="2016-11" db="EMBL/GenBank/DDBJ databases">
        <authorList>
            <person name="Varghese N."/>
            <person name="Submissions S."/>
        </authorList>
    </citation>
    <scope>NUCLEOTIDE SEQUENCE [LARGE SCALE GENOMIC DNA]</scope>
    <source>
        <strain evidence="16">DSM 19514</strain>
    </source>
</reference>
<dbReference type="EC" id="4.2.1.11" evidence="3 9"/>
<evidence type="ECO:0000256" key="7">
    <source>
        <dbReference type="ARBA" id="ARBA00023152"/>
    </source>
</evidence>
<dbReference type="GO" id="GO:0005576">
    <property type="term" value="C:extracellular region"/>
    <property type="evidence" value="ECO:0007669"/>
    <property type="project" value="UniProtKB-SubCell"/>
</dbReference>
<keyword evidence="9" id="KW-0963">Cytoplasm</keyword>
<keyword evidence="6 9" id="KW-0460">Magnesium</keyword>
<feature type="binding site" evidence="11">
    <location>
        <position position="313"/>
    </location>
    <ligand>
        <name>substrate</name>
    </ligand>
</feature>
<dbReference type="GO" id="GO:0000015">
    <property type="term" value="C:phosphopyruvate hydratase complex"/>
    <property type="evidence" value="ECO:0007669"/>
    <property type="project" value="InterPro"/>
</dbReference>
<dbReference type="UniPathway" id="UPA00109">
    <property type="reaction ID" value="UER00187"/>
</dbReference>
<evidence type="ECO:0000256" key="5">
    <source>
        <dbReference type="ARBA" id="ARBA00022525"/>
    </source>
</evidence>
<evidence type="ECO:0000313" key="15">
    <source>
        <dbReference type="EMBL" id="SHE71224.1"/>
    </source>
</evidence>
<evidence type="ECO:0000256" key="6">
    <source>
        <dbReference type="ARBA" id="ARBA00022842"/>
    </source>
</evidence>
<evidence type="ECO:0000259" key="13">
    <source>
        <dbReference type="SMART" id="SM01192"/>
    </source>
</evidence>
<keyword evidence="5 9" id="KW-0964">Secreted</keyword>
<feature type="binding site" evidence="9">
    <location>
        <position position="389"/>
    </location>
    <ligand>
        <name>(2R)-2-phosphoglycerate</name>
        <dbReference type="ChEBI" id="CHEBI:58289"/>
    </ligand>
</feature>
<feature type="binding site" evidence="9">
    <location>
        <position position="338"/>
    </location>
    <ligand>
        <name>(2R)-2-phosphoglycerate</name>
        <dbReference type="ChEBI" id="CHEBI:58289"/>
    </ligand>
</feature>
<dbReference type="InterPro" id="IPR000941">
    <property type="entry name" value="Enolase"/>
</dbReference>
<feature type="binding site" evidence="11">
    <location>
        <position position="389"/>
    </location>
    <ligand>
        <name>substrate</name>
    </ligand>
</feature>
<comment type="cofactor">
    <cofactor evidence="9">
        <name>Mg(2+)</name>
        <dbReference type="ChEBI" id="CHEBI:18420"/>
    </cofactor>
    <text evidence="9">Binds a second Mg(2+) ion via substrate during catalysis.</text>
</comment>
<comment type="subcellular location">
    <subcellularLocation>
        <location evidence="9">Cytoplasm</location>
    </subcellularLocation>
    <subcellularLocation>
        <location evidence="9">Secreted</location>
    </subcellularLocation>
    <subcellularLocation>
        <location evidence="9">Cell surface</location>
    </subcellularLocation>
    <text evidence="9">Fractions of enolase are present in both the cytoplasm and on the cell surface.</text>
</comment>
<dbReference type="GO" id="GO:0009986">
    <property type="term" value="C:cell surface"/>
    <property type="evidence" value="ECO:0007669"/>
    <property type="project" value="UniProtKB-SubCell"/>
</dbReference>
<dbReference type="InterPro" id="IPR020810">
    <property type="entry name" value="Enolase_C"/>
</dbReference>
<keyword evidence="8 9" id="KW-0456">Lyase</keyword>
<comment type="function">
    <text evidence="9">Catalyzes the reversible conversion of 2-phosphoglycerate (2-PG) into phosphoenolpyruvate (PEP). It is essential for the degradation of carbohydrates via glycolysis.</text>
</comment>
<dbReference type="SUPFAM" id="SSF54826">
    <property type="entry name" value="Enolase N-terminal domain-like"/>
    <property type="match status" value="1"/>
</dbReference>
<dbReference type="GO" id="GO:0004634">
    <property type="term" value="F:phosphopyruvate hydratase activity"/>
    <property type="evidence" value="ECO:0007669"/>
    <property type="project" value="UniProtKB-UniRule"/>
</dbReference>
<accession>A0A1M4VQ90</accession>
<dbReference type="Pfam" id="PF03952">
    <property type="entry name" value="Enolase_N"/>
    <property type="match status" value="1"/>
</dbReference>
<feature type="active site" description="Proton donor" evidence="9 10">
    <location>
        <position position="206"/>
    </location>
</feature>
<feature type="binding site" evidence="9">
    <location>
        <position position="164"/>
    </location>
    <ligand>
        <name>(2R)-2-phosphoglycerate</name>
        <dbReference type="ChEBI" id="CHEBI:58289"/>
    </ligand>
</feature>
<evidence type="ECO:0000259" key="14">
    <source>
        <dbReference type="SMART" id="SM01193"/>
    </source>
</evidence>
<dbReference type="RefSeq" id="WP_072790456.1">
    <property type="nucleotide sequence ID" value="NZ_FQUL01000018.1"/>
</dbReference>
<comment type="catalytic activity">
    <reaction evidence="9">
        <text>(2R)-2-phosphoglycerate = phosphoenolpyruvate + H2O</text>
        <dbReference type="Rhea" id="RHEA:10164"/>
        <dbReference type="ChEBI" id="CHEBI:15377"/>
        <dbReference type="ChEBI" id="CHEBI:58289"/>
        <dbReference type="ChEBI" id="CHEBI:58702"/>
        <dbReference type="EC" id="4.2.1.11"/>
    </reaction>
</comment>
<comment type="cofactor">
    <cofactor evidence="12">
        <name>Mg(2+)</name>
        <dbReference type="ChEBI" id="CHEBI:18420"/>
    </cofactor>
    <text evidence="12">Mg(2+) is required for catalysis and for stabilizing the dimer.</text>
</comment>
<dbReference type="Proteomes" id="UP000184295">
    <property type="component" value="Unassembled WGS sequence"/>
</dbReference>
<dbReference type="SMART" id="SM01193">
    <property type="entry name" value="Enolase_N"/>
    <property type="match status" value="1"/>
</dbReference>
<evidence type="ECO:0000256" key="8">
    <source>
        <dbReference type="ARBA" id="ARBA00023239"/>
    </source>
</evidence>
<feature type="binding site" evidence="9 12">
    <location>
        <position position="313"/>
    </location>
    <ligand>
        <name>Mg(2+)</name>
        <dbReference type="ChEBI" id="CHEBI:18420"/>
    </ligand>
</feature>
<dbReference type="InterPro" id="IPR036849">
    <property type="entry name" value="Enolase-like_C_sf"/>
</dbReference>
<dbReference type="SUPFAM" id="SSF51604">
    <property type="entry name" value="Enolase C-terminal domain-like"/>
    <property type="match status" value="1"/>
</dbReference>
<proteinExistence type="inferred from homology"/>
<evidence type="ECO:0000256" key="9">
    <source>
        <dbReference type="HAMAP-Rule" id="MF_00318"/>
    </source>
</evidence>
<comment type="pathway">
    <text evidence="1 9">Carbohydrate degradation; glycolysis; pyruvate from D-glyceraldehyde 3-phosphate: step 4/5.</text>
</comment>
<sequence length="427" mass="46253">MSGFEVVDLHALEVLDSRGNPTVRVSVELSGGARATATVPSGASTGRFEATELRDGDKRYGGKGVCNAVKNVNSEIREFIVGKSVLNQRDIDYQLIDLDGTENKCRLGANSVLGVSLAVARAASLALGLPFYRYLGGVSSYMLPVPMLNVINGGVHADNNLDLQEFMIVPHGAKNFGEAIRWGAEIYQELKEVLKERSLSTLVGDEGGFAPDLNTNEEALEILTTAISRAGRRVGEEVSLALDPATSELYKDGTYYLSGEGRELSSSDMVSYWESLVDRYNIVSIEDAMAEDDWEGWSLLTERLGGRIQLVGDDLFVTNIRRLQKGIESKVANSILIKLNQIGTLTETIEAVEMANRAGYSAVISHRSGETEDTSIADLAVALNAGQIKTGAPARSDRVAKYNRLLEIEFELGNSGRYGGGRGLLRH</sequence>
<dbReference type="NCBIfam" id="TIGR01060">
    <property type="entry name" value="eno"/>
    <property type="match status" value="1"/>
</dbReference>
<feature type="binding site" evidence="9 12">
    <location>
        <position position="243"/>
    </location>
    <ligand>
        <name>Mg(2+)</name>
        <dbReference type="ChEBI" id="CHEBI:18420"/>
    </ligand>
</feature>
<dbReference type="InterPro" id="IPR020809">
    <property type="entry name" value="Enolase_CS"/>
</dbReference>
<feature type="domain" description="Enolase N-terminal" evidence="14">
    <location>
        <begin position="6"/>
        <end position="135"/>
    </location>
</feature>
<dbReference type="PRINTS" id="PR00148">
    <property type="entry name" value="ENOLASE"/>
</dbReference>
<dbReference type="Gene3D" id="3.30.390.10">
    <property type="entry name" value="Enolase-like, N-terminal domain"/>
    <property type="match status" value="1"/>
</dbReference>
<dbReference type="SFLD" id="SFLDS00001">
    <property type="entry name" value="Enolase"/>
    <property type="match status" value="1"/>
</dbReference>
<dbReference type="InterPro" id="IPR020811">
    <property type="entry name" value="Enolase_N"/>
</dbReference>
<evidence type="ECO:0000256" key="2">
    <source>
        <dbReference type="ARBA" id="ARBA00009604"/>
    </source>
</evidence>
<dbReference type="Pfam" id="PF00113">
    <property type="entry name" value="Enolase_C"/>
    <property type="match status" value="1"/>
</dbReference>
<evidence type="ECO:0000313" key="16">
    <source>
        <dbReference type="Proteomes" id="UP000184295"/>
    </source>
</evidence>
<dbReference type="PANTHER" id="PTHR11902">
    <property type="entry name" value="ENOLASE"/>
    <property type="match status" value="1"/>
</dbReference>
<dbReference type="GO" id="GO:0006096">
    <property type="term" value="P:glycolytic process"/>
    <property type="evidence" value="ECO:0007669"/>
    <property type="project" value="UniProtKB-UniRule"/>
</dbReference>
<dbReference type="SFLD" id="SFLDF00002">
    <property type="entry name" value="enolase"/>
    <property type="match status" value="1"/>
</dbReference>
<dbReference type="PANTHER" id="PTHR11902:SF1">
    <property type="entry name" value="ENOLASE"/>
    <property type="match status" value="1"/>
</dbReference>
<keyword evidence="7 9" id="KW-0324">Glycolysis</keyword>
<feature type="domain" description="Enolase C-terminal TIM barrel" evidence="13">
    <location>
        <begin position="140"/>
        <end position="426"/>
    </location>
</feature>
<feature type="binding site" evidence="11">
    <location>
        <begin position="365"/>
        <end position="368"/>
    </location>
    <ligand>
        <name>substrate</name>
    </ligand>
</feature>
<keyword evidence="16" id="KW-1185">Reference proteome</keyword>
<dbReference type="STRING" id="1121881.SAMN02745225_01400"/>
<dbReference type="InterPro" id="IPR029017">
    <property type="entry name" value="Enolase-like_N"/>
</dbReference>
<dbReference type="GO" id="GO:0000287">
    <property type="term" value="F:magnesium ion binding"/>
    <property type="evidence" value="ECO:0007669"/>
    <property type="project" value="UniProtKB-UniRule"/>
</dbReference>
<feature type="binding site" evidence="11">
    <location>
        <position position="156"/>
    </location>
    <ligand>
        <name>substrate</name>
    </ligand>
</feature>
<dbReference type="AlphaFoldDB" id="A0A1M4VQ90"/>
<organism evidence="15 16">
    <name type="scientific">Ferrithrix thermotolerans DSM 19514</name>
    <dbReference type="NCBI Taxonomy" id="1121881"/>
    <lineage>
        <taxon>Bacteria</taxon>
        <taxon>Bacillati</taxon>
        <taxon>Actinomycetota</taxon>
        <taxon>Acidimicrobiia</taxon>
        <taxon>Acidimicrobiales</taxon>
        <taxon>Acidimicrobiaceae</taxon>
        <taxon>Ferrithrix</taxon>
    </lineage>
</organism>
<dbReference type="EMBL" id="FQUL01000018">
    <property type="protein sequence ID" value="SHE71224.1"/>
    <property type="molecule type" value="Genomic_DNA"/>
</dbReference>
<evidence type="ECO:0000256" key="12">
    <source>
        <dbReference type="PIRSR" id="PIRSR001400-3"/>
    </source>
</evidence>
<dbReference type="SMART" id="SM01192">
    <property type="entry name" value="Enolase_C"/>
    <property type="match status" value="1"/>
</dbReference>
<feature type="active site" description="Proton acceptor" evidence="9 10">
    <location>
        <position position="338"/>
    </location>
</feature>
<evidence type="ECO:0000256" key="11">
    <source>
        <dbReference type="PIRSR" id="PIRSR001400-2"/>
    </source>
</evidence>
<keyword evidence="9 12" id="KW-0479">Metal-binding</keyword>
<dbReference type="PIRSF" id="PIRSF001400">
    <property type="entry name" value="Enolase"/>
    <property type="match status" value="1"/>
</dbReference>
<feature type="binding site" evidence="11">
    <location>
        <position position="286"/>
    </location>
    <ligand>
        <name>substrate</name>
    </ligand>
</feature>
<feature type="binding site" evidence="9">
    <location>
        <position position="367"/>
    </location>
    <ligand>
        <name>(2R)-2-phosphoglycerate</name>
        <dbReference type="ChEBI" id="CHEBI:58289"/>
    </ligand>
</feature>
<evidence type="ECO:0000256" key="10">
    <source>
        <dbReference type="PIRSR" id="PIRSR001400-1"/>
    </source>
</evidence>
<dbReference type="CDD" id="cd03313">
    <property type="entry name" value="enolase"/>
    <property type="match status" value="1"/>
</dbReference>
<feature type="binding site" evidence="9 12">
    <location>
        <position position="286"/>
    </location>
    <ligand>
        <name>Mg(2+)</name>
        <dbReference type="ChEBI" id="CHEBI:18420"/>
    </ligand>
</feature>
<evidence type="ECO:0000256" key="4">
    <source>
        <dbReference type="ARBA" id="ARBA00017068"/>
    </source>
</evidence>
<name>A0A1M4VQ90_9ACTN</name>
<dbReference type="Gene3D" id="3.20.20.120">
    <property type="entry name" value="Enolase-like C-terminal domain"/>
    <property type="match status" value="1"/>
</dbReference>
<gene>
    <name evidence="9" type="primary">eno</name>
    <name evidence="15" type="ORF">SAMN02745225_01400</name>
</gene>